<keyword evidence="4" id="KW-0539">Nucleus</keyword>
<feature type="compositionally biased region" description="Polar residues" evidence="6">
    <location>
        <begin position="722"/>
        <end position="731"/>
    </location>
</feature>
<feature type="region of interest" description="Disordered" evidence="6">
    <location>
        <begin position="1251"/>
        <end position="1275"/>
    </location>
</feature>
<feature type="compositionally biased region" description="Low complexity" evidence="6">
    <location>
        <begin position="511"/>
        <end position="521"/>
    </location>
</feature>
<dbReference type="STRING" id="225164.V4BFK1"/>
<dbReference type="PANTHER" id="PTHR22970">
    <property type="entry name" value="AT-RICH INTERACTIVE DOMAIN-CONTAINING PROTEIN 2"/>
    <property type="match status" value="1"/>
</dbReference>
<dbReference type="SMART" id="SM00501">
    <property type="entry name" value="BRIGHT"/>
    <property type="match status" value="1"/>
</dbReference>
<evidence type="ECO:0000259" key="8">
    <source>
        <dbReference type="PROSITE" id="PS51011"/>
    </source>
</evidence>
<accession>V4BFK1</accession>
<evidence type="ECO:0000313" key="9">
    <source>
        <dbReference type="EMBL" id="ESP04652.1"/>
    </source>
</evidence>
<feature type="region of interest" description="Disordered" evidence="6">
    <location>
        <begin position="947"/>
        <end position="970"/>
    </location>
</feature>
<dbReference type="Proteomes" id="UP000030746">
    <property type="component" value="Unassembled WGS sequence"/>
</dbReference>
<feature type="compositionally biased region" description="Low complexity" evidence="6">
    <location>
        <begin position="952"/>
        <end position="964"/>
    </location>
</feature>
<dbReference type="PANTHER" id="PTHR22970:SF14">
    <property type="entry name" value="AT-RICH INTERACTIVE DOMAIN-CONTAINING PROTEIN 2"/>
    <property type="match status" value="1"/>
</dbReference>
<keyword evidence="10" id="KW-1185">Reference proteome</keyword>
<feature type="region of interest" description="Disordered" evidence="6">
    <location>
        <begin position="714"/>
        <end position="737"/>
    </location>
</feature>
<dbReference type="InterPro" id="IPR013087">
    <property type="entry name" value="Znf_C2H2_type"/>
</dbReference>
<feature type="domain" description="C2H2-type" evidence="7">
    <location>
        <begin position="1348"/>
        <end position="1374"/>
    </location>
</feature>
<dbReference type="OMA" id="NIECHAN"/>
<dbReference type="InterPro" id="IPR016024">
    <property type="entry name" value="ARM-type_fold"/>
</dbReference>
<keyword evidence="3" id="KW-0804">Transcription</keyword>
<dbReference type="InterPro" id="IPR001606">
    <property type="entry name" value="ARID_dom"/>
</dbReference>
<keyword evidence="1" id="KW-0156">Chromatin regulator</keyword>
<name>V4BFK1_LOTGI</name>
<dbReference type="RefSeq" id="XP_009044695.1">
    <property type="nucleotide sequence ID" value="XM_009046447.1"/>
</dbReference>
<evidence type="ECO:0000256" key="2">
    <source>
        <dbReference type="ARBA" id="ARBA00023015"/>
    </source>
</evidence>
<organism evidence="9 10">
    <name type="scientific">Lottia gigantea</name>
    <name type="common">Giant owl limpet</name>
    <dbReference type="NCBI Taxonomy" id="225164"/>
    <lineage>
        <taxon>Eukaryota</taxon>
        <taxon>Metazoa</taxon>
        <taxon>Spiralia</taxon>
        <taxon>Lophotrochozoa</taxon>
        <taxon>Mollusca</taxon>
        <taxon>Gastropoda</taxon>
        <taxon>Patellogastropoda</taxon>
        <taxon>Lottioidea</taxon>
        <taxon>Lottiidae</taxon>
        <taxon>Lottia</taxon>
    </lineage>
</organism>
<dbReference type="PROSITE" id="PS00028">
    <property type="entry name" value="ZINC_FINGER_C2H2_1"/>
    <property type="match status" value="1"/>
</dbReference>
<dbReference type="EMBL" id="KB199676">
    <property type="protein sequence ID" value="ESP04652.1"/>
    <property type="molecule type" value="Genomic_DNA"/>
</dbReference>
<dbReference type="InterPro" id="IPR052406">
    <property type="entry name" value="Chromatin_Remodeling_Comp"/>
</dbReference>
<dbReference type="Gene3D" id="1.25.10.10">
    <property type="entry name" value="Leucine-rich Repeat Variant"/>
    <property type="match status" value="1"/>
</dbReference>
<dbReference type="OrthoDB" id="338531at2759"/>
<dbReference type="GO" id="GO:0008270">
    <property type="term" value="F:zinc ion binding"/>
    <property type="evidence" value="ECO:0007669"/>
    <property type="project" value="UniProtKB-KW"/>
</dbReference>
<dbReference type="KEGG" id="lgi:LOTGIDRAFT_237297"/>
<dbReference type="InterPro" id="IPR011989">
    <property type="entry name" value="ARM-like"/>
</dbReference>
<feature type="region of interest" description="Disordered" evidence="6">
    <location>
        <begin position="1300"/>
        <end position="1341"/>
    </location>
</feature>
<evidence type="ECO:0000256" key="4">
    <source>
        <dbReference type="ARBA" id="ARBA00023242"/>
    </source>
</evidence>
<gene>
    <name evidence="9" type="ORF">LOTGIDRAFT_237297</name>
</gene>
<protein>
    <recommendedName>
        <fullName evidence="11">ARID domain-containing protein</fullName>
    </recommendedName>
</protein>
<keyword evidence="5" id="KW-0479">Metal-binding</keyword>
<evidence type="ECO:0000256" key="5">
    <source>
        <dbReference type="PROSITE-ProRule" id="PRU00042"/>
    </source>
</evidence>
<reference evidence="9 10" key="1">
    <citation type="journal article" date="2013" name="Nature">
        <title>Insights into bilaterian evolution from three spiralian genomes.</title>
        <authorList>
            <person name="Simakov O."/>
            <person name="Marletaz F."/>
            <person name="Cho S.J."/>
            <person name="Edsinger-Gonzales E."/>
            <person name="Havlak P."/>
            <person name="Hellsten U."/>
            <person name="Kuo D.H."/>
            <person name="Larsson T."/>
            <person name="Lv J."/>
            <person name="Arendt D."/>
            <person name="Savage R."/>
            <person name="Osoegawa K."/>
            <person name="de Jong P."/>
            <person name="Grimwood J."/>
            <person name="Chapman J.A."/>
            <person name="Shapiro H."/>
            <person name="Aerts A."/>
            <person name="Otillar R.P."/>
            <person name="Terry A.Y."/>
            <person name="Boore J.L."/>
            <person name="Grigoriev I.V."/>
            <person name="Lindberg D.R."/>
            <person name="Seaver E.C."/>
            <person name="Weisblat D.A."/>
            <person name="Putnam N.H."/>
            <person name="Rokhsar D.S."/>
        </authorList>
    </citation>
    <scope>NUCLEOTIDE SEQUENCE [LARGE SCALE GENOMIC DNA]</scope>
</reference>
<keyword evidence="5" id="KW-0862">Zinc</keyword>
<dbReference type="SUPFAM" id="SSF46774">
    <property type="entry name" value="ARID-like"/>
    <property type="match status" value="1"/>
</dbReference>
<proteinExistence type="predicted"/>
<dbReference type="InterPro" id="IPR036431">
    <property type="entry name" value="ARID_dom_sf"/>
</dbReference>
<feature type="compositionally biased region" description="Polar residues" evidence="6">
    <location>
        <begin position="1002"/>
        <end position="1013"/>
    </location>
</feature>
<dbReference type="GeneID" id="20250414"/>
<sequence length="1561" mass="171275">MANTLNKESAVCEQERRSFLEDLQRFHSGRGTHFDIIPNIGGREIDLHRLYRRVVELGGWRKVCNELKWDELQAEFGIPAACSNGDQGLKVIYVRFLYLYEKLNFLGEDPDQKETENDANRHRKKNPGPFYGVPLKYNYAQHQIPDLLRKNNGFCLDLVQPNDYDKLEKALLSGLPNEVDFAINVCTLLSNEGRHVLRLDKAKHLLQLLLAHIGVFNQGYESLYDLYHHGWSPYTDRDFLRFWYESVNDPVIKELITMNDQIYTQKEKTGSEVLHLGHNIGVHSVEGQRVTQLAVLLRNLSFEDINQKLMASNAVVFKFLMLCVHSTYGSLKQLALDTLGNLAAQMVLDSIGNHRTNLILDFITKSFCADDKITVVRALEVLGKLCQVEANESYITETLLSKTYDDVFRLLTVHDIQLIVHTLEALYQLSELGETTTNKIVQVRNAVDILIDLITVEAQSYGPNSLVGIKVVEYVPAPTARKEGKVEGIQSTPIANPVSVNIPTPTPPTTPAKTSSTMSAPNKSTQVTDMEATTLSWMLGCYESRRIGRTQQIEFFSEYLQFCHKFSLPNALPSTDFLRLVKVAFPQCETKMKANESGDKDIVFLGVCKRANPKPFMITNTTVPQPMSVSVNLQGGSKALNSSPVGTNIPTPTLRQRLMEPPRHPIHPPILHSGSSATPTSIKVTQPVTPRPIAPKPVASKQLQLGSTFVISQAPRPPGTQIEVSLQNTTPPVKRPRIAPKGQIIQTTPQFPSIQTALQGDGQQVMVKTAALLLEQDTTKSADTNLIKSLLAKKLSQNIVGRQNIPIGATTSHGLQLPESVENLVQQAQQQQQFILAPTAGGDFTGQHNIIFTTATNIQTSQMKESQIITNQPLTTQVPIEVSAVHSTPIINTVVSPQSISQNHPNTSTILSQTLQQPTSTNISQSRTCKSEVFKVSEGTVENVYHKGLQDSNSASSNITPSSIDNTSSANTNKFSNGLLQQHLVSSSTSLHSSTIQSVPSSVVKTNGSTNHSHCNDVKIDTSLSGSLSENGPLPSDKSVKINGNPGLEEDKVLDSETISNNNRLKGGDAVISDKKLHDIKLVNGNVSSPLSLESDLPPSPICLNNIQSGLLNGISDDSLDSFSSDKPIKPLPKEDISKIIEKAAKMNGITNHIGNGDQEESMDVDQTVLNEPNCQNTISNIQFQNHNGNMVASALRSTPTIPIVNGQQAQITQVPKELMNIIVSADVSPAVIKIQSSIMDDRKICETIRHVPTPETRDGELSSDSFASSSAESVPEKHSTPVFVSVAQPIGKVADKPAVVGSVGGEKKGKSRKRRQSSTGTTSVIVSTTTTTVDTKPTQPTPQQIEFQCQWAGCNRCFENAKSVFHHVVKTHTLVGTDGFCQWSQCPQVKRQRWSLITHLQDHHCSENALRVSASKRQQPTTSTPAARKPVVAVQQPSPVVPQQQCPAVNNTPTSSTTATGIDGKSDGKNALVYPNDAAMQAIKRFLVKPPFPEFFETREGPVTKHIRLTAALILRNIARYSPTGRSQIKKKEPQISYVTMSAVESSTALASCLWEILDH</sequence>
<dbReference type="PROSITE" id="PS50157">
    <property type="entry name" value="ZINC_FINGER_C2H2_2"/>
    <property type="match status" value="1"/>
</dbReference>
<keyword evidence="5" id="KW-0863">Zinc-finger</keyword>
<feature type="domain" description="ARID" evidence="8">
    <location>
        <begin position="13"/>
        <end position="105"/>
    </location>
</feature>
<dbReference type="GO" id="GO:0006325">
    <property type="term" value="P:chromatin organization"/>
    <property type="evidence" value="ECO:0007669"/>
    <property type="project" value="UniProtKB-KW"/>
</dbReference>
<dbReference type="SMART" id="SM01014">
    <property type="entry name" value="ARID"/>
    <property type="match status" value="1"/>
</dbReference>
<evidence type="ECO:0008006" key="11">
    <source>
        <dbReference type="Google" id="ProtNLM"/>
    </source>
</evidence>
<feature type="region of interest" description="Disordered" evidence="6">
    <location>
        <begin position="496"/>
        <end position="527"/>
    </location>
</feature>
<evidence type="ECO:0000256" key="6">
    <source>
        <dbReference type="SAM" id="MobiDB-lite"/>
    </source>
</evidence>
<feature type="region of interest" description="Disordered" evidence="6">
    <location>
        <begin position="1002"/>
        <end position="1050"/>
    </location>
</feature>
<feature type="compositionally biased region" description="Low complexity" evidence="6">
    <location>
        <begin position="1318"/>
        <end position="1341"/>
    </location>
</feature>
<dbReference type="CTD" id="20250414"/>
<dbReference type="Gene3D" id="1.10.150.60">
    <property type="entry name" value="ARID DNA-binding domain"/>
    <property type="match status" value="1"/>
</dbReference>
<keyword evidence="2" id="KW-0805">Transcription regulation</keyword>
<feature type="compositionally biased region" description="Low complexity" evidence="6">
    <location>
        <begin position="1263"/>
        <end position="1274"/>
    </location>
</feature>
<dbReference type="HOGENOM" id="CLU_003714_0_0_1"/>
<evidence type="ECO:0000256" key="1">
    <source>
        <dbReference type="ARBA" id="ARBA00022853"/>
    </source>
</evidence>
<dbReference type="GO" id="GO:0003677">
    <property type="term" value="F:DNA binding"/>
    <property type="evidence" value="ECO:0007669"/>
    <property type="project" value="InterPro"/>
</dbReference>
<dbReference type="SMART" id="SM00355">
    <property type="entry name" value="ZnF_C2H2"/>
    <property type="match status" value="2"/>
</dbReference>
<evidence type="ECO:0000313" key="10">
    <source>
        <dbReference type="Proteomes" id="UP000030746"/>
    </source>
</evidence>
<dbReference type="SUPFAM" id="SSF48371">
    <property type="entry name" value="ARM repeat"/>
    <property type="match status" value="1"/>
</dbReference>
<evidence type="ECO:0000256" key="3">
    <source>
        <dbReference type="ARBA" id="ARBA00023163"/>
    </source>
</evidence>
<dbReference type="Pfam" id="PF01388">
    <property type="entry name" value="ARID"/>
    <property type="match status" value="1"/>
</dbReference>
<evidence type="ECO:0000259" key="7">
    <source>
        <dbReference type="PROSITE" id="PS50157"/>
    </source>
</evidence>
<dbReference type="PROSITE" id="PS51011">
    <property type="entry name" value="ARID"/>
    <property type="match status" value="1"/>
</dbReference>